<evidence type="ECO:0000259" key="7">
    <source>
        <dbReference type="Pfam" id="PF07731"/>
    </source>
</evidence>
<evidence type="ECO:0000259" key="8">
    <source>
        <dbReference type="Pfam" id="PF07732"/>
    </source>
</evidence>
<dbReference type="Gene3D" id="2.60.40.420">
    <property type="entry name" value="Cupredoxins - blue copper proteins"/>
    <property type="match status" value="3"/>
</dbReference>
<feature type="domain" description="Plastocyanin-like" evidence="6">
    <location>
        <begin position="266"/>
        <end position="388"/>
    </location>
</feature>
<dbReference type="InterPro" id="IPR011706">
    <property type="entry name" value="Cu-oxidase_C"/>
</dbReference>
<keyword evidence="2" id="KW-0479">Metal-binding</keyword>
<organism evidence="9 10">
    <name type="scientific">Glossina fuscipes</name>
    <dbReference type="NCBI Taxonomy" id="7396"/>
    <lineage>
        <taxon>Eukaryota</taxon>
        <taxon>Metazoa</taxon>
        <taxon>Ecdysozoa</taxon>
        <taxon>Arthropoda</taxon>
        <taxon>Hexapoda</taxon>
        <taxon>Insecta</taxon>
        <taxon>Pterygota</taxon>
        <taxon>Neoptera</taxon>
        <taxon>Endopterygota</taxon>
        <taxon>Diptera</taxon>
        <taxon>Brachycera</taxon>
        <taxon>Muscomorpha</taxon>
        <taxon>Hippoboscoidea</taxon>
        <taxon>Glossinidae</taxon>
        <taxon>Glossina</taxon>
    </lineage>
</organism>
<dbReference type="CDD" id="cd13884">
    <property type="entry name" value="CuRO_2_tcLCC_insect_like"/>
    <property type="match status" value="1"/>
</dbReference>
<keyword evidence="5" id="KW-0732">Signal</keyword>
<dbReference type="InterPro" id="IPR011707">
    <property type="entry name" value="Cu-oxidase-like_N"/>
</dbReference>
<dbReference type="PANTHER" id="PTHR11709:SF394">
    <property type="entry name" value="FI03373P-RELATED"/>
    <property type="match status" value="1"/>
</dbReference>
<gene>
    <name evidence="10" type="primary">LOC119639214</name>
</gene>
<dbReference type="SUPFAM" id="SSF49503">
    <property type="entry name" value="Cupredoxins"/>
    <property type="match status" value="3"/>
</dbReference>
<dbReference type="InterPro" id="IPR001117">
    <property type="entry name" value="Cu-oxidase_2nd"/>
</dbReference>
<evidence type="ECO:0000256" key="5">
    <source>
        <dbReference type="SAM" id="SignalP"/>
    </source>
</evidence>
<sequence length="637" mass="73411">MKNSNLMRVIRTLLWLISLTLTEECLTQSLSRYAKILNLYPRFSLNSTSSPNYHVDNHPCKRTCLGPEHAMTCYYYLIVHYDETMGPACEPYLNRKYHYKVDKYTYIDPFSVQEEEFQDDESKVNHCKYADGIESEIMVVNGQLPGETIEVCYGDTIVTDVLNTMHETTSIHWHGIHHYKTPYMDGVPFITQYPIEPGQAFRYRFETDHAGTHWWHSHTEHQRAFGLAGALIIRQTLEENPHAKLYDFDLTEHTIMIQDWLRDFDESTPKTILINGLGEASDEDKPILYSRFTVEQRQRYRFRVIFNGVTNCPVSLSIDQHDLLVIASDGNDIKPLKVQQIMFHGGERYDFVLHANRRVKNYWLRIKGFAFCSMNKLQQKAILHYKKADRIDIPVDRKKDHENLIEFNGFNVTQDAKGKRFSLMDVNALETKVDKLPQKPDQTLYISMNVVPRGESKLFQLDDISFIMPNVSLLQARKLGVGKSFCNITMLTAKGFNCEKRLCQCTNVLHLPAFKHIELVVTSKSDAAHPIHLHGYTFRVVGMGYLGPDNILKIEEIDRKQPLPRRLMNAPLKDTVQVPGHGYTIIRLFTDNPGYWFLHCHISTHGENGMLAVLRIGGDDEMKLCPLSNCGLCNSVA</sequence>
<keyword evidence="3" id="KW-0560">Oxidoreductase</keyword>
<dbReference type="PROSITE" id="PS00079">
    <property type="entry name" value="MULTICOPPER_OXIDASE1"/>
    <property type="match status" value="1"/>
</dbReference>
<feature type="chain" id="PRO_5039020461" evidence="5">
    <location>
        <begin position="23"/>
        <end position="637"/>
    </location>
</feature>
<dbReference type="InterPro" id="IPR033138">
    <property type="entry name" value="Cu_oxidase_CS"/>
</dbReference>
<accession>A0A9C6DUB9</accession>
<dbReference type="Pfam" id="PF07731">
    <property type="entry name" value="Cu-oxidase_2"/>
    <property type="match status" value="1"/>
</dbReference>
<dbReference type="InterPro" id="IPR008972">
    <property type="entry name" value="Cupredoxin"/>
</dbReference>
<dbReference type="CDD" id="cd13858">
    <property type="entry name" value="CuRO_1_tcLCC2_insect_like"/>
    <property type="match status" value="1"/>
</dbReference>
<dbReference type="InterPro" id="IPR045087">
    <property type="entry name" value="Cu-oxidase_fam"/>
</dbReference>
<dbReference type="RefSeq" id="XP_037892415.1">
    <property type="nucleotide sequence ID" value="XM_038036487.1"/>
</dbReference>
<feature type="signal peptide" evidence="5">
    <location>
        <begin position="1"/>
        <end position="22"/>
    </location>
</feature>
<evidence type="ECO:0000313" key="10">
    <source>
        <dbReference type="RefSeq" id="XP_037892415.1"/>
    </source>
</evidence>
<dbReference type="AlphaFoldDB" id="A0A9C6DUB9"/>
<dbReference type="GO" id="GO:0016491">
    <property type="term" value="F:oxidoreductase activity"/>
    <property type="evidence" value="ECO:0007669"/>
    <property type="project" value="UniProtKB-KW"/>
</dbReference>
<evidence type="ECO:0000259" key="6">
    <source>
        <dbReference type="Pfam" id="PF00394"/>
    </source>
</evidence>
<dbReference type="KEGG" id="gfs:119639214"/>
<keyword evidence="4" id="KW-0186">Copper</keyword>
<keyword evidence="9" id="KW-1185">Reference proteome</keyword>
<name>A0A9C6DUB9_9MUSC</name>
<dbReference type="Pfam" id="PF00394">
    <property type="entry name" value="Cu-oxidase"/>
    <property type="match status" value="1"/>
</dbReference>
<evidence type="ECO:0000256" key="2">
    <source>
        <dbReference type="ARBA" id="ARBA00022723"/>
    </source>
</evidence>
<dbReference type="GeneID" id="119639214"/>
<dbReference type="GO" id="GO:0005886">
    <property type="term" value="C:plasma membrane"/>
    <property type="evidence" value="ECO:0007669"/>
    <property type="project" value="TreeGrafter"/>
</dbReference>
<dbReference type="CDD" id="cd13905">
    <property type="entry name" value="CuRO_3_tcLLC2_insect_like"/>
    <property type="match status" value="1"/>
</dbReference>
<dbReference type="PANTHER" id="PTHR11709">
    <property type="entry name" value="MULTI-COPPER OXIDASE"/>
    <property type="match status" value="1"/>
</dbReference>
<reference evidence="10" key="1">
    <citation type="submission" date="2025-08" db="UniProtKB">
        <authorList>
            <consortium name="RefSeq"/>
        </authorList>
    </citation>
    <scope>IDENTIFICATION</scope>
    <source>
        <tissue evidence="10">Whole body pupa</tissue>
    </source>
</reference>
<dbReference type="FunFam" id="2.60.40.420:FF:000045">
    <property type="entry name" value="Laccase 2"/>
    <property type="match status" value="1"/>
</dbReference>
<dbReference type="GO" id="GO:0006826">
    <property type="term" value="P:iron ion transport"/>
    <property type="evidence" value="ECO:0007669"/>
    <property type="project" value="TreeGrafter"/>
</dbReference>
<protein>
    <submittedName>
        <fullName evidence="10">Laccase</fullName>
    </submittedName>
</protein>
<evidence type="ECO:0000256" key="1">
    <source>
        <dbReference type="ARBA" id="ARBA00010609"/>
    </source>
</evidence>
<feature type="domain" description="Plastocyanin-like" evidence="7">
    <location>
        <begin position="497"/>
        <end position="616"/>
    </location>
</feature>
<dbReference type="Pfam" id="PF07732">
    <property type="entry name" value="Cu-oxidase_3"/>
    <property type="match status" value="1"/>
</dbReference>
<dbReference type="Proteomes" id="UP000092443">
    <property type="component" value="Unplaced"/>
</dbReference>
<evidence type="ECO:0000256" key="3">
    <source>
        <dbReference type="ARBA" id="ARBA00023002"/>
    </source>
</evidence>
<comment type="similarity">
    <text evidence="1">Belongs to the multicopper oxidase family.</text>
</comment>
<dbReference type="PROSITE" id="PS00080">
    <property type="entry name" value="MULTICOPPER_OXIDASE2"/>
    <property type="match status" value="1"/>
</dbReference>
<evidence type="ECO:0000313" key="9">
    <source>
        <dbReference type="Proteomes" id="UP000092443"/>
    </source>
</evidence>
<evidence type="ECO:0000256" key="4">
    <source>
        <dbReference type="ARBA" id="ARBA00023008"/>
    </source>
</evidence>
<proteinExistence type="inferred from homology"/>
<dbReference type="GO" id="GO:0005507">
    <property type="term" value="F:copper ion binding"/>
    <property type="evidence" value="ECO:0007669"/>
    <property type="project" value="InterPro"/>
</dbReference>
<dbReference type="InterPro" id="IPR002355">
    <property type="entry name" value="Cu_oxidase_Cu_BS"/>
</dbReference>
<feature type="domain" description="Plastocyanin-like" evidence="8">
    <location>
        <begin position="125"/>
        <end position="235"/>
    </location>
</feature>